<evidence type="ECO:0000256" key="5">
    <source>
        <dbReference type="ARBA" id="ARBA00023139"/>
    </source>
</evidence>
<keyword evidence="5" id="KW-0564">Palmitate</keyword>
<feature type="region of interest" description="Disordered" evidence="7">
    <location>
        <begin position="49"/>
        <end position="79"/>
    </location>
</feature>
<sequence length="79" mass="8582">MAQRTAHSIGATNASGFKDGPNNHDLHFASETGTTLRFGSQASALLTAPWRSAARSGDTDPQRHRRMLTGVLSYDRLNQ</sequence>
<evidence type="ECO:0000256" key="2">
    <source>
        <dbReference type="ARBA" id="ARBA00022475"/>
    </source>
</evidence>
<evidence type="ECO:0000256" key="1">
    <source>
        <dbReference type="ARBA" id="ARBA00004193"/>
    </source>
</evidence>
<dbReference type="EMBL" id="CP059894">
    <property type="protein sequence ID" value="QNJ96275.1"/>
    <property type="molecule type" value="Genomic_DNA"/>
</dbReference>
<gene>
    <name evidence="8" type="ORF">HZU40_22425</name>
</gene>
<feature type="region of interest" description="Disordered" evidence="7">
    <location>
        <begin position="1"/>
        <end position="31"/>
    </location>
</feature>
<keyword evidence="3" id="KW-0732">Signal</keyword>
<organism evidence="8 9">
    <name type="scientific">Mycolicibacterium fluoranthenivorans</name>
    <dbReference type="NCBI Taxonomy" id="258505"/>
    <lineage>
        <taxon>Bacteria</taxon>
        <taxon>Bacillati</taxon>
        <taxon>Actinomycetota</taxon>
        <taxon>Actinomycetes</taxon>
        <taxon>Mycobacteriales</taxon>
        <taxon>Mycobacteriaceae</taxon>
        <taxon>Mycolicibacterium</taxon>
    </lineage>
</organism>
<keyword evidence="2" id="KW-1003">Cell membrane</keyword>
<comment type="subcellular location">
    <subcellularLocation>
        <location evidence="1">Cell membrane</location>
        <topology evidence="1">Lipid-anchor</topology>
    </subcellularLocation>
</comment>
<dbReference type="GO" id="GO:0005886">
    <property type="term" value="C:plasma membrane"/>
    <property type="evidence" value="ECO:0007669"/>
    <property type="project" value="UniProtKB-SubCell"/>
</dbReference>
<reference evidence="8 9" key="1">
    <citation type="submission" date="2020-07" db="EMBL/GenBank/DDBJ databases">
        <title>Draft genome sequence of four isobutane-metabolizing strains capable of cometabolically degrading diverse ether contaminants.</title>
        <authorList>
            <person name="Chen W."/>
            <person name="Faulkner N."/>
            <person name="Smith C."/>
            <person name="Hyman M."/>
        </authorList>
    </citation>
    <scope>NUCLEOTIDE SEQUENCE [LARGE SCALE GENOMIC DNA]</scope>
    <source>
        <strain evidence="8 9">2A</strain>
    </source>
</reference>
<dbReference type="Gene3D" id="3.30.2030.20">
    <property type="match status" value="1"/>
</dbReference>
<keyword evidence="6" id="KW-0449">Lipoprotein</keyword>
<dbReference type="KEGG" id="mflu:HZU40_22425"/>
<evidence type="ECO:0000256" key="4">
    <source>
        <dbReference type="ARBA" id="ARBA00023136"/>
    </source>
</evidence>
<evidence type="ECO:0000256" key="6">
    <source>
        <dbReference type="ARBA" id="ARBA00023288"/>
    </source>
</evidence>
<dbReference type="AlphaFoldDB" id="A0A7G8PPK9"/>
<evidence type="ECO:0000313" key="9">
    <source>
        <dbReference type="Proteomes" id="UP000515498"/>
    </source>
</evidence>
<dbReference type="InterPro" id="IPR032018">
    <property type="entry name" value="LppA/LppB/LprP"/>
</dbReference>
<name>A0A7G8PPK9_9MYCO</name>
<evidence type="ECO:0000256" key="7">
    <source>
        <dbReference type="SAM" id="MobiDB-lite"/>
    </source>
</evidence>
<accession>A0A7G8PPK9</accession>
<proteinExistence type="predicted"/>
<dbReference type="Proteomes" id="UP000515498">
    <property type="component" value="Chromosome"/>
</dbReference>
<keyword evidence="4" id="KW-0472">Membrane</keyword>
<evidence type="ECO:0000256" key="3">
    <source>
        <dbReference type="ARBA" id="ARBA00022729"/>
    </source>
</evidence>
<dbReference type="Pfam" id="PF16708">
    <property type="entry name" value="LppA"/>
    <property type="match status" value="1"/>
</dbReference>
<protein>
    <submittedName>
        <fullName evidence="8">Uncharacterized protein</fullName>
    </submittedName>
</protein>
<evidence type="ECO:0000313" key="8">
    <source>
        <dbReference type="EMBL" id="QNJ96275.1"/>
    </source>
</evidence>